<dbReference type="Proteomes" id="UP000298138">
    <property type="component" value="Unassembled WGS sequence"/>
</dbReference>
<dbReference type="CDD" id="cd00067">
    <property type="entry name" value="GAL4"/>
    <property type="match status" value="1"/>
</dbReference>
<gene>
    <name evidence="10" type="ORF">EX30DRAFT_166395</name>
</gene>
<name>A0A4S2MR43_9PEZI</name>
<dbReference type="EMBL" id="ML220145">
    <property type="protein sequence ID" value="TGZ78089.1"/>
    <property type="molecule type" value="Genomic_DNA"/>
</dbReference>
<keyword evidence="11" id="KW-1185">Reference proteome</keyword>
<feature type="domain" description="Zn(2)-C6 fungal-type" evidence="9">
    <location>
        <begin position="177"/>
        <end position="206"/>
    </location>
</feature>
<dbReference type="PANTHER" id="PTHR47782">
    <property type="entry name" value="ZN(II)2CYS6 TRANSCRIPTION FACTOR (EUROFUNG)-RELATED"/>
    <property type="match status" value="1"/>
</dbReference>
<proteinExistence type="predicted"/>
<dbReference type="InterPro" id="IPR036864">
    <property type="entry name" value="Zn2-C6_fun-type_DNA-bd_sf"/>
</dbReference>
<dbReference type="GO" id="GO:0008270">
    <property type="term" value="F:zinc ion binding"/>
    <property type="evidence" value="ECO:0007669"/>
    <property type="project" value="InterPro"/>
</dbReference>
<dbReference type="STRING" id="341454.A0A4S2MR43"/>
<evidence type="ECO:0000256" key="7">
    <source>
        <dbReference type="ARBA" id="ARBA00023242"/>
    </source>
</evidence>
<protein>
    <recommendedName>
        <fullName evidence="9">Zn(2)-C6 fungal-type domain-containing protein</fullName>
    </recommendedName>
</protein>
<dbReference type="SMART" id="SM00066">
    <property type="entry name" value="GAL4"/>
    <property type="match status" value="1"/>
</dbReference>
<evidence type="ECO:0000313" key="10">
    <source>
        <dbReference type="EMBL" id="TGZ78089.1"/>
    </source>
</evidence>
<reference evidence="10 11" key="1">
    <citation type="submission" date="2019-04" db="EMBL/GenBank/DDBJ databases">
        <title>Comparative genomics and transcriptomics to analyze fruiting body development in filamentous ascomycetes.</title>
        <authorList>
            <consortium name="DOE Joint Genome Institute"/>
            <person name="Lutkenhaus R."/>
            <person name="Traeger S."/>
            <person name="Breuer J."/>
            <person name="Kuo A."/>
            <person name="Lipzen A."/>
            <person name="Pangilinan J."/>
            <person name="Dilworth D."/>
            <person name="Sandor L."/>
            <person name="Poggeler S."/>
            <person name="Barry K."/>
            <person name="Grigoriev I.V."/>
            <person name="Nowrousian M."/>
        </authorList>
    </citation>
    <scope>NUCLEOTIDE SEQUENCE [LARGE SCALE GENOMIC DNA]</scope>
    <source>
        <strain evidence="10 11">CBS 389.68</strain>
    </source>
</reference>
<dbReference type="GO" id="GO:0000981">
    <property type="term" value="F:DNA-binding transcription factor activity, RNA polymerase II-specific"/>
    <property type="evidence" value="ECO:0007669"/>
    <property type="project" value="InterPro"/>
</dbReference>
<keyword evidence="5" id="KW-0238">DNA-binding</keyword>
<sequence>MTTVDYYRSPPQYNNPFSSSAPTTSSASTSSSTTTTSSTPFPTDDLQNCFWGPVIDTNLPASITFTSPTSSLNSHQLPLLSTSVSSTSAAIQTPTTPFSASASPVLSAIGSRKRRRRTTATEIDEHAAWVAAATSTPVDHASPPMSSTPPSPGARSSSSGGGGGGHGASSSFRNVSACNRCRLRKNRCDQRLPACSSCEKADVKCVGYDPLNKREVPRRFVPSLRYAKRWTSLT</sequence>
<evidence type="ECO:0000256" key="4">
    <source>
        <dbReference type="ARBA" id="ARBA00023015"/>
    </source>
</evidence>
<keyword evidence="7" id="KW-0539">Nucleus</keyword>
<dbReference type="PROSITE" id="PS50048">
    <property type="entry name" value="ZN2_CY6_FUNGAL_2"/>
    <property type="match status" value="1"/>
</dbReference>
<evidence type="ECO:0000256" key="2">
    <source>
        <dbReference type="ARBA" id="ARBA00022723"/>
    </source>
</evidence>
<dbReference type="Pfam" id="PF00172">
    <property type="entry name" value="Zn_clus"/>
    <property type="match status" value="1"/>
</dbReference>
<evidence type="ECO:0000256" key="5">
    <source>
        <dbReference type="ARBA" id="ARBA00023125"/>
    </source>
</evidence>
<dbReference type="GO" id="GO:0043565">
    <property type="term" value="F:sequence-specific DNA binding"/>
    <property type="evidence" value="ECO:0007669"/>
    <property type="project" value="TreeGrafter"/>
</dbReference>
<keyword evidence="2" id="KW-0479">Metal-binding</keyword>
<evidence type="ECO:0000256" key="3">
    <source>
        <dbReference type="ARBA" id="ARBA00022833"/>
    </source>
</evidence>
<dbReference type="AlphaFoldDB" id="A0A4S2MR43"/>
<dbReference type="InParanoid" id="A0A4S2MR43"/>
<feature type="region of interest" description="Disordered" evidence="8">
    <location>
        <begin position="135"/>
        <end position="169"/>
    </location>
</feature>
<keyword evidence="3" id="KW-0862">Zinc</keyword>
<dbReference type="InterPro" id="IPR001138">
    <property type="entry name" value="Zn2Cys6_DnaBD"/>
</dbReference>
<evidence type="ECO:0000256" key="6">
    <source>
        <dbReference type="ARBA" id="ARBA00023163"/>
    </source>
</evidence>
<feature type="region of interest" description="Disordered" evidence="8">
    <location>
        <begin position="1"/>
        <end position="43"/>
    </location>
</feature>
<accession>A0A4S2MR43</accession>
<dbReference type="GO" id="GO:0005634">
    <property type="term" value="C:nucleus"/>
    <property type="evidence" value="ECO:0007669"/>
    <property type="project" value="UniProtKB-SubCell"/>
</dbReference>
<dbReference type="GO" id="GO:0045944">
    <property type="term" value="P:positive regulation of transcription by RNA polymerase II"/>
    <property type="evidence" value="ECO:0007669"/>
    <property type="project" value="TreeGrafter"/>
</dbReference>
<dbReference type="Gene3D" id="4.10.240.10">
    <property type="entry name" value="Zn(2)-C6 fungal-type DNA-binding domain"/>
    <property type="match status" value="1"/>
</dbReference>
<organism evidence="10 11">
    <name type="scientific">Ascodesmis nigricans</name>
    <dbReference type="NCBI Taxonomy" id="341454"/>
    <lineage>
        <taxon>Eukaryota</taxon>
        <taxon>Fungi</taxon>
        <taxon>Dikarya</taxon>
        <taxon>Ascomycota</taxon>
        <taxon>Pezizomycotina</taxon>
        <taxon>Pezizomycetes</taxon>
        <taxon>Pezizales</taxon>
        <taxon>Ascodesmidaceae</taxon>
        <taxon>Ascodesmis</taxon>
    </lineage>
</organism>
<feature type="compositionally biased region" description="Low complexity" evidence="8">
    <location>
        <begin position="16"/>
        <end position="43"/>
    </location>
</feature>
<evidence type="ECO:0000313" key="11">
    <source>
        <dbReference type="Proteomes" id="UP000298138"/>
    </source>
</evidence>
<evidence type="ECO:0000256" key="8">
    <source>
        <dbReference type="SAM" id="MobiDB-lite"/>
    </source>
</evidence>
<comment type="subcellular location">
    <subcellularLocation>
        <location evidence="1">Nucleus</location>
    </subcellularLocation>
</comment>
<keyword evidence="6" id="KW-0804">Transcription</keyword>
<dbReference type="PANTHER" id="PTHR47782:SF1">
    <property type="entry name" value="PYRIMIDINE PATHWAY REGULATORY PROTEIN 1"/>
    <property type="match status" value="1"/>
</dbReference>
<dbReference type="InterPro" id="IPR052202">
    <property type="entry name" value="Yeast_MetPath_Reg"/>
</dbReference>
<keyword evidence="4" id="KW-0805">Transcription regulation</keyword>
<dbReference type="OrthoDB" id="2399539at2759"/>
<dbReference type="SUPFAM" id="SSF57701">
    <property type="entry name" value="Zn2/Cys6 DNA-binding domain"/>
    <property type="match status" value="1"/>
</dbReference>
<evidence type="ECO:0000256" key="1">
    <source>
        <dbReference type="ARBA" id="ARBA00004123"/>
    </source>
</evidence>
<dbReference type="PROSITE" id="PS00463">
    <property type="entry name" value="ZN2_CY6_FUNGAL_1"/>
    <property type="match status" value="1"/>
</dbReference>
<evidence type="ECO:0000259" key="9">
    <source>
        <dbReference type="PROSITE" id="PS50048"/>
    </source>
</evidence>